<comment type="caution">
    <text evidence="2">The sequence shown here is derived from an EMBL/GenBank/DDBJ whole genome shotgun (WGS) entry which is preliminary data.</text>
</comment>
<keyword evidence="1" id="KW-0812">Transmembrane</keyword>
<evidence type="ECO:0000313" key="2">
    <source>
        <dbReference type="EMBL" id="TMQ73960.1"/>
    </source>
</evidence>
<dbReference type="InterPro" id="IPR019277">
    <property type="entry name" value="DUF2304"/>
</dbReference>
<dbReference type="Proteomes" id="UP000319771">
    <property type="component" value="Unassembled WGS sequence"/>
</dbReference>
<name>A0A538UDM3_UNCEI</name>
<organism evidence="2 3">
    <name type="scientific">Eiseniibacteriota bacterium</name>
    <dbReference type="NCBI Taxonomy" id="2212470"/>
    <lineage>
        <taxon>Bacteria</taxon>
        <taxon>Candidatus Eiseniibacteriota</taxon>
    </lineage>
</organism>
<accession>A0A538UDM3</accession>
<feature type="transmembrane region" description="Helical" evidence="1">
    <location>
        <begin position="6"/>
        <end position="23"/>
    </location>
</feature>
<evidence type="ECO:0000256" key="1">
    <source>
        <dbReference type="SAM" id="Phobius"/>
    </source>
</evidence>
<dbReference type="Pfam" id="PF10066">
    <property type="entry name" value="DUF2304"/>
    <property type="match status" value="1"/>
</dbReference>
<dbReference type="EMBL" id="VBPB01000027">
    <property type="protein sequence ID" value="TMQ73960.1"/>
    <property type="molecule type" value="Genomic_DNA"/>
</dbReference>
<feature type="transmembrane region" description="Helical" evidence="1">
    <location>
        <begin position="35"/>
        <end position="59"/>
    </location>
</feature>
<evidence type="ECO:0000313" key="3">
    <source>
        <dbReference type="Proteomes" id="UP000319771"/>
    </source>
</evidence>
<sequence length="132" mass="14482">MEFLSRTQVIAALAAVGLALYVLELVRRRRLSEEYSLLWVVSSVAAAVLGFSTPLLRAITRALGILYEGSTVFFFGLAFATAMLLYLSVKLSRLGQENHTLTRELALVRFELEELRGDRPAMALPAAPGEPA</sequence>
<keyword evidence="1" id="KW-0472">Membrane</keyword>
<keyword evidence="1" id="KW-1133">Transmembrane helix</keyword>
<feature type="transmembrane region" description="Helical" evidence="1">
    <location>
        <begin position="65"/>
        <end position="87"/>
    </location>
</feature>
<reference evidence="2 3" key="1">
    <citation type="journal article" date="2019" name="Nat. Microbiol.">
        <title>Mediterranean grassland soil C-N compound turnover is dependent on rainfall and depth, and is mediated by genomically divergent microorganisms.</title>
        <authorList>
            <person name="Diamond S."/>
            <person name="Andeer P.F."/>
            <person name="Li Z."/>
            <person name="Crits-Christoph A."/>
            <person name="Burstein D."/>
            <person name="Anantharaman K."/>
            <person name="Lane K.R."/>
            <person name="Thomas B.C."/>
            <person name="Pan C."/>
            <person name="Northen T.R."/>
            <person name="Banfield J.F."/>
        </authorList>
    </citation>
    <scope>NUCLEOTIDE SEQUENCE [LARGE SCALE GENOMIC DNA]</scope>
    <source>
        <strain evidence="2">WS_11</strain>
    </source>
</reference>
<gene>
    <name evidence="2" type="ORF">E6K81_02055</name>
</gene>
<protein>
    <submittedName>
        <fullName evidence="2">DUF2304 domain-containing protein</fullName>
    </submittedName>
</protein>
<dbReference type="AlphaFoldDB" id="A0A538UDM3"/>
<proteinExistence type="predicted"/>